<dbReference type="Proteomes" id="UP000546200">
    <property type="component" value="Unassembled WGS sequence"/>
</dbReference>
<proteinExistence type="predicted"/>
<accession>A0A7W9EUI1</accession>
<name>A0A7W9EUI1_9SPHN</name>
<gene>
    <name evidence="2" type="ORF">FHS94_002067</name>
</gene>
<protein>
    <recommendedName>
        <fullName evidence="4">Vgr related protein</fullName>
    </recommendedName>
</protein>
<sequence length="164" mass="18824">MNTSTSTSVGTAKGTRRKLTEGEKRLARSVYRDSINLDAVEVRRKKWAFFQPRHVAMAPSGHIHLHPDSPLWTEDFSHGGLGTRGLFIHELCHVWQTQRGVYLPLARHPFCRYSYTIKPGWRFQQYGLEQQAEIVRHAYLLREGYTVPGAPSLGLYDSILSVFR</sequence>
<comment type="caution">
    <text evidence="2">The sequence shown here is derived from an EMBL/GenBank/DDBJ whole genome shotgun (WGS) entry which is preliminary data.</text>
</comment>
<reference evidence="2 3" key="1">
    <citation type="submission" date="2020-08" db="EMBL/GenBank/DDBJ databases">
        <title>Genomic Encyclopedia of Type Strains, Phase IV (KMG-IV): sequencing the most valuable type-strain genomes for metagenomic binning, comparative biology and taxonomic classification.</title>
        <authorList>
            <person name="Goeker M."/>
        </authorList>
    </citation>
    <scope>NUCLEOTIDE SEQUENCE [LARGE SCALE GENOMIC DNA]</scope>
    <source>
        <strain evidence="2 3">DSM 100044</strain>
    </source>
</reference>
<organism evidence="2 3">
    <name type="scientific">Sphingomonas aerophila</name>
    <dbReference type="NCBI Taxonomy" id="1344948"/>
    <lineage>
        <taxon>Bacteria</taxon>
        <taxon>Pseudomonadati</taxon>
        <taxon>Pseudomonadota</taxon>
        <taxon>Alphaproteobacteria</taxon>
        <taxon>Sphingomonadales</taxon>
        <taxon>Sphingomonadaceae</taxon>
        <taxon>Sphingomonas</taxon>
    </lineage>
</organism>
<evidence type="ECO:0000256" key="1">
    <source>
        <dbReference type="SAM" id="MobiDB-lite"/>
    </source>
</evidence>
<keyword evidence="3" id="KW-1185">Reference proteome</keyword>
<evidence type="ECO:0000313" key="3">
    <source>
        <dbReference type="Proteomes" id="UP000546200"/>
    </source>
</evidence>
<feature type="compositionally biased region" description="Polar residues" evidence="1">
    <location>
        <begin position="1"/>
        <end position="10"/>
    </location>
</feature>
<feature type="region of interest" description="Disordered" evidence="1">
    <location>
        <begin position="1"/>
        <end position="20"/>
    </location>
</feature>
<evidence type="ECO:0008006" key="4">
    <source>
        <dbReference type="Google" id="ProtNLM"/>
    </source>
</evidence>
<evidence type="ECO:0000313" key="2">
    <source>
        <dbReference type="EMBL" id="MBB5715221.1"/>
    </source>
</evidence>
<dbReference type="EMBL" id="JACIJK010000006">
    <property type="protein sequence ID" value="MBB5715221.1"/>
    <property type="molecule type" value="Genomic_DNA"/>
</dbReference>
<dbReference type="AlphaFoldDB" id="A0A7W9EUI1"/>